<feature type="non-terminal residue" evidence="10">
    <location>
        <position position="1"/>
    </location>
</feature>
<evidence type="ECO:0000256" key="4">
    <source>
        <dbReference type="ARBA" id="ARBA00022692"/>
    </source>
</evidence>
<reference evidence="10" key="1">
    <citation type="submission" date="2022-03" db="EMBL/GenBank/DDBJ databases">
        <title>A functionally conserved STORR gene fusion in Papaver species that diverged 16.8 million years ago.</title>
        <authorList>
            <person name="Catania T."/>
        </authorList>
    </citation>
    <scope>NUCLEOTIDE SEQUENCE</scope>
    <source>
        <strain evidence="10">S-191538</strain>
    </source>
</reference>
<feature type="transmembrane region" description="Helical" evidence="9">
    <location>
        <begin position="30"/>
        <end position="51"/>
    </location>
</feature>
<dbReference type="InterPro" id="IPR004648">
    <property type="entry name" value="Oligpept_transpt"/>
</dbReference>
<evidence type="ECO:0000256" key="9">
    <source>
        <dbReference type="SAM" id="Phobius"/>
    </source>
</evidence>
<comment type="similarity">
    <text evidence="2">Belongs to the oligopeptide OPT transporter (TC 2.A.67.1) family.</text>
</comment>
<evidence type="ECO:0000256" key="5">
    <source>
        <dbReference type="ARBA" id="ARBA00022856"/>
    </source>
</evidence>
<protein>
    <recommendedName>
        <fullName evidence="12">Oligopeptide transporter</fullName>
    </recommendedName>
</protein>
<dbReference type="EMBL" id="JAJJMA010271906">
    <property type="protein sequence ID" value="MCL7045627.1"/>
    <property type="molecule type" value="Genomic_DNA"/>
</dbReference>
<evidence type="ECO:0000256" key="1">
    <source>
        <dbReference type="ARBA" id="ARBA00004141"/>
    </source>
</evidence>
<keyword evidence="6" id="KW-0653">Protein transport</keyword>
<feature type="transmembrane region" description="Helical" evidence="9">
    <location>
        <begin position="207"/>
        <end position="240"/>
    </location>
</feature>
<dbReference type="NCBIfam" id="TIGR00728">
    <property type="entry name" value="OPT_sfam"/>
    <property type="match status" value="1"/>
</dbReference>
<keyword evidence="7 9" id="KW-1133">Transmembrane helix</keyword>
<dbReference type="Proteomes" id="UP001177140">
    <property type="component" value="Unassembled WGS sequence"/>
</dbReference>
<feature type="transmembrane region" description="Helical" evidence="9">
    <location>
        <begin position="144"/>
        <end position="164"/>
    </location>
</feature>
<evidence type="ECO:0000256" key="3">
    <source>
        <dbReference type="ARBA" id="ARBA00022448"/>
    </source>
</evidence>
<evidence type="ECO:0000256" key="6">
    <source>
        <dbReference type="ARBA" id="ARBA00022927"/>
    </source>
</evidence>
<evidence type="ECO:0000313" key="10">
    <source>
        <dbReference type="EMBL" id="MCL7045627.1"/>
    </source>
</evidence>
<feature type="transmembrane region" description="Helical" evidence="9">
    <location>
        <begin position="252"/>
        <end position="272"/>
    </location>
</feature>
<sequence>MGKNLVVEEEEISPIEEVRLTVSNTDDPTLPIWTFRMWLLGLISCVALSFINQFFGFRTQPLVITQITMQIATLPMGKFLAYALPTAKFYIPLLGECSLNPGPFNMKEHVLISMFANAGSGFGSGPAYAIDIVTIIKSFYHRKISFLTSLLLVITSQVLGYGWAGVMRKFVVDPAYMWWPSTMPQVSLFRALHEKEHDKKRMSRGKFFMIACIASFAWYLVPGYLFTTVTSISVLCLAFPKSVTAHQIGSGMNGLGIGSFTFDWSTIATYLGSPLISPFFVTVNIAIGYALLMYVVTLVTYWGLSLYNAKTFPMISSDLFTSQGNKYNITSIVNDKFQLDVSQYAQQGRINMSTFLAFSYGLGFATIAATFTHVILFHGKEIYQKFRASSKGKEDIHSRLIRGGAKGWLDLA</sequence>
<keyword evidence="3" id="KW-0813">Transport</keyword>
<proteinExistence type="inferred from homology"/>
<evidence type="ECO:0000256" key="8">
    <source>
        <dbReference type="ARBA" id="ARBA00023136"/>
    </source>
</evidence>
<evidence type="ECO:0000256" key="2">
    <source>
        <dbReference type="ARBA" id="ARBA00005484"/>
    </source>
</evidence>
<keyword evidence="5" id="KW-0571">Peptide transport</keyword>
<accession>A0AA42AZ60</accession>
<evidence type="ECO:0000313" key="11">
    <source>
        <dbReference type="Proteomes" id="UP001177140"/>
    </source>
</evidence>
<evidence type="ECO:0008006" key="12">
    <source>
        <dbReference type="Google" id="ProtNLM"/>
    </source>
</evidence>
<keyword evidence="11" id="KW-1185">Reference proteome</keyword>
<comment type="subcellular location">
    <subcellularLocation>
        <location evidence="1">Membrane</location>
        <topology evidence="1">Multi-pass membrane protein</topology>
    </subcellularLocation>
</comment>
<gene>
    <name evidence="10" type="ORF">MKW94_030842</name>
</gene>
<dbReference type="GO" id="GO:0016020">
    <property type="term" value="C:membrane"/>
    <property type="evidence" value="ECO:0007669"/>
    <property type="project" value="UniProtKB-SubCell"/>
</dbReference>
<dbReference type="Pfam" id="PF03169">
    <property type="entry name" value="OPT"/>
    <property type="match status" value="1"/>
</dbReference>
<dbReference type="InterPro" id="IPR004813">
    <property type="entry name" value="OPT"/>
</dbReference>
<dbReference type="AlphaFoldDB" id="A0AA42AZ60"/>
<dbReference type="GO" id="GO:0015031">
    <property type="term" value="P:protein transport"/>
    <property type="evidence" value="ECO:0007669"/>
    <property type="project" value="UniProtKB-KW"/>
</dbReference>
<evidence type="ECO:0000256" key="7">
    <source>
        <dbReference type="ARBA" id="ARBA00022989"/>
    </source>
</evidence>
<organism evidence="10 11">
    <name type="scientific">Papaver nudicaule</name>
    <name type="common">Iceland poppy</name>
    <dbReference type="NCBI Taxonomy" id="74823"/>
    <lineage>
        <taxon>Eukaryota</taxon>
        <taxon>Viridiplantae</taxon>
        <taxon>Streptophyta</taxon>
        <taxon>Embryophyta</taxon>
        <taxon>Tracheophyta</taxon>
        <taxon>Spermatophyta</taxon>
        <taxon>Magnoliopsida</taxon>
        <taxon>Ranunculales</taxon>
        <taxon>Papaveraceae</taxon>
        <taxon>Papaveroideae</taxon>
        <taxon>Papaver</taxon>
    </lineage>
</organism>
<keyword evidence="4 9" id="KW-0812">Transmembrane</keyword>
<comment type="caution">
    <text evidence="10">The sequence shown here is derived from an EMBL/GenBank/DDBJ whole genome shotgun (WGS) entry which is preliminary data.</text>
</comment>
<dbReference type="GO" id="GO:0035673">
    <property type="term" value="F:oligopeptide transmembrane transporter activity"/>
    <property type="evidence" value="ECO:0007669"/>
    <property type="project" value="InterPro"/>
</dbReference>
<feature type="transmembrane region" description="Helical" evidence="9">
    <location>
        <begin position="279"/>
        <end position="304"/>
    </location>
</feature>
<keyword evidence="8 9" id="KW-0472">Membrane</keyword>
<feature type="transmembrane region" description="Helical" evidence="9">
    <location>
        <begin position="357"/>
        <end position="377"/>
    </location>
</feature>
<dbReference type="PANTHER" id="PTHR22601">
    <property type="entry name" value="ISP4 LIKE PROTEIN"/>
    <property type="match status" value="1"/>
</dbReference>
<name>A0AA42AZ60_PAPNU</name>